<evidence type="ECO:0000256" key="6">
    <source>
        <dbReference type="ARBA" id="ARBA00023136"/>
    </source>
</evidence>
<dbReference type="PANTHER" id="PTHR23033:SF14">
    <property type="entry name" value="GLYCOPROTEIN-N-ACETYLGALACTOSAMINE 3-BETA-GALACTOSYLTRANSFERASE 1-RELATED"/>
    <property type="match status" value="1"/>
</dbReference>
<name>A0A2T7PU17_POMCA</name>
<dbReference type="STRING" id="400727.A0A2T7PU17"/>
<evidence type="ECO:0000256" key="2">
    <source>
        <dbReference type="ARBA" id="ARBA00006462"/>
    </source>
</evidence>
<dbReference type="AlphaFoldDB" id="A0A2T7PU17"/>
<evidence type="ECO:0000313" key="8">
    <source>
        <dbReference type="Proteomes" id="UP000245119"/>
    </source>
</evidence>
<evidence type="ECO:0000256" key="3">
    <source>
        <dbReference type="ARBA" id="ARBA00022692"/>
    </source>
</evidence>
<reference evidence="7 8" key="1">
    <citation type="submission" date="2018-04" db="EMBL/GenBank/DDBJ databases">
        <title>The genome of golden apple snail Pomacea canaliculata provides insight into stress tolerance and invasive adaptation.</title>
        <authorList>
            <person name="Liu C."/>
            <person name="Liu B."/>
            <person name="Ren Y."/>
            <person name="Zhang Y."/>
            <person name="Wang H."/>
            <person name="Li S."/>
            <person name="Jiang F."/>
            <person name="Yin L."/>
            <person name="Zhang G."/>
            <person name="Qian W."/>
            <person name="Fan W."/>
        </authorList>
    </citation>
    <scope>NUCLEOTIDE SEQUENCE [LARGE SCALE GENOMIC DNA]</scope>
    <source>
        <strain evidence="7">SZHN2017</strain>
        <tissue evidence="7">Muscle</tissue>
    </source>
</reference>
<evidence type="ECO:0000256" key="4">
    <source>
        <dbReference type="ARBA" id="ARBA00022968"/>
    </source>
</evidence>
<evidence type="ECO:0000256" key="5">
    <source>
        <dbReference type="ARBA" id="ARBA00022989"/>
    </source>
</evidence>
<dbReference type="Proteomes" id="UP000245119">
    <property type="component" value="Linkage Group LG2"/>
</dbReference>
<keyword evidence="8" id="KW-1185">Reference proteome</keyword>
<dbReference type="EMBL" id="PZQS01000002">
    <property type="protein sequence ID" value="PVD36877.1"/>
    <property type="molecule type" value="Genomic_DNA"/>
</dbReference>
<dbReference type="GO" id="GO:0016020">
    <property type="term" value="C:membrane"/>
    <property type="evidence" value="ECO:0007669"/>
    <property type="project" value="UniProtKB-SubCell"/>
</dbReference>
<dbReference type="InterPro" id="IPR026050">
    <property type="entry name" value="C1GALT1/C1GALT1_chp1"/>
</dbReference>
<sequence>MSGGASYVLSKEALRRLGEKGVGSLTPLCSLEETSEDVAMGQCMEVLGVSPIKTSDVFGRQSFLPFSLEYVLFDQGNCVKSNFSLNPMSAGRECCSQLSISFHYIEPRMMYMIDMLLYRVSVYGRHGQDVALRTSVFKPQVEEIDHKDDQEIFYP</sequence>
<proteinExistence type="inferred from homology"/>
<dbReference type="OrthoDB" id="414175at2759"/>
<protein>
    <recommendedName>
        <fullName evidence="9">Hexosyltransferase</fullName>
    </recommendedName>
</protein>
<comment type="subcellular location">
    <subcellularLocation>
        <location evidence="1">Membrane</location>
        <topology evidence="1">Single-pass type II membrane protein</topology>
    </subcellularLocation>
</comment>
<comment type="caution">
    <text evidence="7">The sequence shown here is derived from an EMBL/GenBank/DDBJ whole genome shotgun (WGS) entry which is preliminary data.</text>
</comment>
<organism evidence="7 8">
    <name type="scientific">Pomacea canaliculata</name>
    <name type="common">Golden apple snail</name>
    <dbReference type="NCBI Taxonomy" id="400727"/>
    <lineage>
        <taxon>Eukaryota</taxon>
        <taxon>Metazoa</taxon>
        <taxon>Spiralia</taxon>
        <taxon>Lophotrochozoa</taxon>
        <taxon>Mollusca</taxon>
        <taxon>Gastropoda</taxon>
        <taxon>Caenogastropoda</taxon>
        <taxon>Architaenioglossa</taxon>
        <taxon>Ampullarioidea</taxon>
        <taxon>Ampullariidae</taxon>
        <taxon>Pomacea</taxon>
    </lineage>
</organism>
<keyword evidence="6" id="KW-0472">Membrane</keyword>
<keyword evidence="5" id="KW-1133">Transmembrane helix</keyword>
<dbReference type="GO" id="GO:0016263">
    <property type="term" value="F:glycoprotein-N-acetylgalactosamine 3-beta-galactosyltransferase activity"/>
    <property type="evidence" value="ECO:0007669"/>
    <property type="project" value="TreeGrafter"/>
</dbReference>
<evidence type="ECO:0000313" key="7">
    <source>
        <dbReference type="EMBL" id="PVD36877.1"/>
    </source>
</evidence>
<dbReference type="PANTHER" id="PTHR23033">
    <property type="entry name" value="BETA1,3-GALACTOSYLTRANSFERASE"/>
    <property type="match status" value="1"/>
</dbReference>
<keyword evidence="3" id="KW-0812">Transmembrane</keyword>
<accession>A0A2T7PU17</accession>
<evidence type="ECO:0000256" key="1">
    <source>
        <dbReference type="ARBA" id="ARBA00004606"/>
    </source>
</evidence>
<evidence type="ECO:0008006" key="9">
    <source>
        <dbReference type="Google" id="ProtNLM"/>
    </source>
</evidence>
<comment type="similarity">
    <text evidence="2">Belongs to the glycosyltransferase 31 family. Beta3-Gal-T subfamily.</text>
</comment>
<keyword evidence="4" id="KW-0735">Signal-anchor</keyword>
<dbReference type="Gene3D" id="3.90.550.50">
    <property type="match status" value="1"/>
</dbReference>
<gene>
    <name evidence="7" type="ORF">C0Q70_03867</name>
</gene>